<reference evidence="1" key="1">
    <citation type="submission" date="2021-02" db="EMBL/GenBank/DDBJ databases">
        <authorList>
            <consortium name="DOE Joint Genome Institute"/>
            <person name="Ahrendt S."/>
            <person name="Looney B.P."/>
            <person name="Miyauchi S."/>
            <person name="Morin E."/>
            <person name="Drula E."/>
            <person name="Courty P.E."/>
            <person name="Chicoki N."/>
            <person name="Fauchery L."/>
            <person name="Kohler A."/>
            <person name="Kuo A."/>
            <person name="Labutti K."/>
            <person name="Pangilinan J."/>
            <person name="Lipzen A."/>
            <person name="Riley R."/>
            <person name="Andreopoulos W."/>
            <person name="He G."/>
            <person name="Johnson J."/>
            <person name="Barry K.W."/>
            <person name="Grigoriev I.V."/>
            <person name="Nagy L."/>
            <person name="Hibbett D."/>
            <person name="Henrissat B."/>
            <person name="Matheny P.B."/>
            <person name="Labbe J."/>
            <person name="Martin F."/>
        </authorList>
    </citation>
    <scope>NUCLEOTIDE SEQUENCE</scope>
    <source>
        <strain evidence="1">EC-137</strain>
    </source>
</reference>
<name>A0ACB8QFE0_9AGAM</name>
<comment type="caution">
    <text evidence="1">The sequence shown here is derived from an EMBL/GenBank/DDBJ whole genome shotgun (WGS) entry which is preliminary data.</text>
</comment>
<sequence length="229" mass="24218">MRFELPASVLVFMLSFGLCTRADPNAVYGVWASFVAMPAANNSFWDLLASGTAIVDAEPGTLQWLSLKDDAGPFVYLATFKTEAARAAHLAGRLPAALKAAAHQQLAQAPVFDSVTLLASKVADGNAPQLRFTGSGNVVAANATAAAHIKGVFTGSYYDAVLAQNYTNYWWMFQINATAFGLAAAWPTLEARQEHSDSAAVSAMIAAVEPYAALFEIPQGSAIGQKIEV</sequence>
<organism evidence="1 2">
    <name type="scientific">Vararia minispora EC-137</name>
    <dbReference type="NCBI Taxonomy" id="1314806"/>
    <lineage>
        <taxon>Eukaryota</taxon>
        <taxon>Fungi</taxon>
        <taxon>Dikarya</taxon>
        <taxon>Basidiomycota</taxon>
        <taxon>Agaricomycotina</taxon>
        <taxon>Agaricomycetes</taxon>
        <taxon>Russulales</taxon>
        <taxon>Lachnocladiaceae</taxon>
        <taxon>Vararia</taxon>
    </lineage>
</organism>
<evidence type="ECO:0000313" key="1">
    <source>
        <dbReference type="EMBL" id="KAI0030295.1"/>
    </source>
</evidence>
<dbReference type="Proteomes" id="UP000814128">
    <property type="component" value="Unassembled WGS sequence"/>
</dbReference>
<evidence type="ECO:0000313" key="2">
    <source>
        <dbReference type="Proteomes" id="UP000814128"/>
    </source>
</evidence>
<dbReference type="EMBL" id="MU273629">
    <property type="protein sequence ID" value="KAI0030295.1"/>
    <property type="molecule type" value="Genomic_DNA"/>
</dbReference>
<reference evidence="1" key="2">
    <citation type="journal article" date="2022" name="New Phytol.">
        <title>Evolutionary transition to the ectomycorrhizal habit in the genomes of a hyperdiverse lineage of mushroom-forming fungi.</title>
        <authorList>
            <person name="Looney B."/>
            <person name="Miyauchi S."/>
            <person name="Morin E."/>
            <person name="Drula E."/>
            <person name="Courty P.E."/>
            <person name="Kohler A."/>
            <person name="Kuo A."/>
            <person name="LaButti K."/>
            <person name="Pangilinan J."/>
            <person name="Lipzen A."/>
            <person name="Riley R."/>
            <person name="Andreopoulos W."/>
            <person name="He G."/>
            <person name="Johnson J."/>
            <person name="Nolan M."/>
            <person name="Tritt A."/>
            <person name="Barry K.W."/>
            <person name="Grigoriev I.V."/>
            <person name="Nagy L.G."/>
            <person name="Hibbett D."/>
            <person name="Henrissat B."/>
            <person name="Matheny P.B."/>
            <person name="Labbe J."/>
            <person name="Martin F.M."/>
        </authorList>
    </citation>
    <scope>NUCLEOTIDE SEQUENCE</scope>
    <source>
        <strain evidence="1">EC-137</strain>
    </source>
</reference>
<proteinExistence type="predicted"/>
<protein>
    <submittedName>
        <fullName evidence="1">Uncharacterized protein</fullName>
    </submittedName>
</protein>
<accession>A0ACB8QFE0</accession>
<keyword evidence="2" id="KW-1185">Reference proteome</keyword>
<gene>
    <name evidence="1" type="ORF">K488DRAFT_87903</name>
</gene>